<dbReference type="Proteomes" id="UP000184327">
    <property type="component" value="Unassembled WGS sequence"/>
</dbReference>
<organism evidence="1 2">
    <name type="scientific">Lampropedia hyalina DSM 16112</name>
    <dbReference type="NCBI Taxonomy" id="1122156"/>
    <lineage>
        <taxon>Bacteria</taxon>
        <taxon>Pseudomonadati</taxon>
        <taxon>Pseudomonadota</taxon>
        <taxon>Betaproteobacteria</taxon>
        <taxon>Burkholderiales</taxon>
        <taxon>Comamonadaceae</taxon>
        <taxon>Lampropedia</taxon>
    </lineage>
</organism>
<dbReference type="STRING" id="1122156.SAMN02745117_00956"/>
<gene>
    <name evidence="1" type="ORF">SAMN02745117_00956</name>
</gene>
<accession>A0A1M4WZT7</accession>
<proteinExistence type="predicted"/>
<keyword evidence="2" id="KW-1185">Reference proteome</keyword>
<evidence type="ECO:0000313" key="2">
    <source>
        <dbReference type="Proteomes" id="UP000184327"/>
    </source>
</evidence>
<name>A0A1M4WZT7_9BURK</name>
<evidence type="ECO:0000313" key="1">
    <source>
        <dbReference type="EMBL" id="SHE86759.1"/>
    </source>
</evidence>
<protein>
    <submittedName>
        <fullName evidence="1">Uncharacterized protein</fullName>
    </submittedName>
</protein>
<dbReference type="EMBL" id="FQUZ01000008">
    <property type="protein sequence ID" value="SHE86759.1"/>
    <property type="molecule type" value="Genomic_DNA"/>
</dbReference>
<reference evidence="1 2" key="1">
    <citation type="submission" date="2016-11" db="EMBL/GenBank/DDBJ databases">
        <authorList>
            <person name="Jaros S."/>
            <person name="Januszkiewicz K."/>
            <person name="Wedrychowicz H."/>
        </authorList>
    </citation>
    <scope>NUCLEOTIDE SEQUENCE [LARGE SCALE GENOMIC DNA]</scope>
    <source>
        <strain evidence="1 2">DSM 16112</strain>
    </source>
</reference>
<dbReference type="AlphaFoldDB" id="A0A1M4WZT7"/>
<dbReference type="OrthoDB" id="5295681at2"/>
<sequence length="171" mass="19259">MELVFGKTPKGQAEINDKLRGLTPRLRRILIFVDGKRTVDDLRSVLPSDDLEQTLSHLEEEGHIEVVKARHDAASATAPAVTESVALSTPFRVLPTVPDPQHQQQARNFMINTLRTFVGPVGISSLLERIDEARGHEELRALYDEWYRTLLNSRDGRREVDGLSSKLLLII</sequence>
<dbReference type="RefSeq" id="WP_073355224.1">
    <property type="nucleotide sequence ID" value="NZ_FQUZ01000008.1"/>
</dbReference>